<evidence type="ECO:0000259" key="4">
    <source>
        <dbReference type="PROSITE" id="PS50235"/>
    </source>
</evidence>
<reference evidence="6 7" key="1">
    <citation type="submission" date="2025-04" db="UniProtKB">
        <authorList>
            <consortium name="RefSeq"/>
        </authorList>
    </citation>
    <scope>IDENTIFICATION</scope>
    <source>
        <tissue evidence="6 7">Total insect</tissue>
    </source>
</reference>
<dbReference type="PANTHER" id="PTHR21646:SF46">
    <property type="entry name" value="UBIQUITIN CARBOXYL-TERMINAL HYDROLASE"/>
    <property type="match status" value="1"/>
</dbReference>
<dbReference type="GO" id="GO:0016579">
    <property type="term" value="P:protein deubiquitination"/>
    <property type="evidence" value="ECO:0007669"/>
    <property type="project" value="InterPro"/>
</dbReference>
<dbReference type="AlphaFoldDB" id="A0A6P8YNU5"/>
<dbReference type="RefSeq" id="XP_034238541.1">
    <property type="nucleotide sequence ID" value="XM_034382650.1"/>
</dbReference>
<name>A0A6P8YNU5_THRPL</name>
<dbReference type="GeneID" id="117643648"/>
<dbReference type="SUPFAM" id="SSF54001">
    <property type="entry name" value="Cysteine proteinases"/>
    <property type="match status" value="1"/>
</dbReference>
<dbReference type="InterPro" id="IPR028889">
    <property type="entry name" value="USP"/>
</dbReference>
<evidence type="ECO:0000313" key="6">
    <source>
        <dbReference type="RefSeq" id="XP_034238540.1"/>
    </source>
</evidence>
<feature type="domain" description="USP" evidence="4">
    <location>
        <begin position="1"/>
        <end position="136"/>
    </location>
</feature>
<feature type="compositionally biased region" description="Polar residues" evidence="3">
    <location>
        <begin position="200"/>
        <end position="212"/>
    </location>
</feature>
<dbReference type="PROSITE" id="PS50235">
    <property type="entry name" value="USP_3"/>
    <property type="match status" value="1"/>
</dbReference>
<dbReference type="KEGG" id="tpal:117643648"/>
<protein>
    <recommendedName>
        <fullName evidence="2">ubiquitinyl hydrolase 1</fullName>
        <ecNumber evidence="2">3.4.19.12</ecNumber>
    </recommendedName>
</protein>
<dbReference type="InterPro" id="IPR050185">
    <property type="entry name" value="Ub_carboxyl-term_hydrolase"/>
</dbReference>
<dbReference type="InterPro" id="IPR001394">
    <property type="entry name" value="Peptidase_C19_UCH"/>
</dbReference>
<dbReference type="Pfam" id="PF00443">
    <property type="entry name" value="UCH"/>
    <property type="match status" value="1"/>
</dbReference>
<feature type="region of interest" description="Disordered" evidence="3">
    <location>
        <begin position="157"/>
        <end position="212"/>
    </location>
</feature>
<organism evidence="7">
    <name type="scientific">Thrips palmi</name>
    <name type="common">Melon thrips</name>
    <dbReference type="NCBI Taxonomy" id="161013"/>
    <lineage>
        <taxon>Eukaryota</taxon>
        <taxon>Metazoa</taxon>
        <taxon>Ecdysozoa</taxon>
        <taxon>Arthropoda</taxon>
        <taxon>Hexapoda</taxon>
        <taxon>Insecta</taxon>
        <taxon>Pterygota</taxon>
        <taxon>Neoptera</taxon>
        <taxon>Paraneoptera</taxon>
        <taxon>Thysanoptera</taxon>
        <taxon>Terebrantia</taxon>
        <taxon>Thripoidea</taxon>
        <taxon>Thripidae</taxon>
        <taxon>Thrips</taxon>
    </lineage>
</organism>
<feature type="compositionally biased region" description="Low complexity" evidence="3">
    <location>
        <begin position="161"/>
        <end position="171"/>
    </location>
</feature>
<evidence type="ECO:0000313" key="5">
    <source>
        <dbReference type="Proteomes" id="UP000515158"/>
    </source>
</evidence>
<dbReference type="InterPro" id="IPR038765">
    <property type="entry name" value="Papain-like_cys_pep_sf"/>
</dbReference>
<keyword evidence="5" id="KW-1185">Reference proteome</keyword>
<dbReference type="EC" id="3.4.19.12" evidence="2"/>
<evidence type="ECO:0000256" key="2">
    <source>
        <dbReference type="ARBA" id="ARBA00012759"/>
    </source>
</evidence>
<dbReference type="PANTHER" id="PTHR21646">
    <property type="entry name" value="UBIQUITIN CARBOXYL-TERMINAL HYDROLASE"/>
    <property type="match status" value="1"/>
</dbReference>
<evidence type="ECO:0000313" key="7">
    <source>
        <dbReference type="RefSeq" id="XP_034238541.1"/>
    </source>
</evidence>
<sequence length="212" mass="23673">MDCFKLFCEENRGPCEKCKGVATYKSIVRFGRLPPVLVIQLKRYGPTLYGFFKNNSEVLYDHNIDLAEFAIDSAQTNTEYSLFAVTSHTGQMGAGHVIAACLRNNRWYNFDDEHVSSTSAKRVVSNSAYLLWYQLELKVDSGTHPFDAETAAIIKNLNQPSSKNTSKNISKNKGDQQQLPGKSAQRPVPPKKKFEKENPTHTCTGSSHFGGC</sequence>
<evidence type="ECO:0000256" key="1">
    <source>
        <dbReference type="ARBA" id="ARBA00000707"/>
    </source>
</evidence>
<gene>
    <name evidence="6 7" type="primary">LOC117643648</name>
</gene>
<dbReference type="GO" id="GO:0004843">
    <property type="term" value="F:cysteine-type deubiquitinase activity"/>
    <property type="evidence" value="ECO:0007669"/>
    <property type="project" value="UniProtKB-EC"/>
</dbReference>
<proteinExistence type="predicted"/>
<comment type="catalytic activity">
    <reaction evidence="1">
        <text>Thiol-dependent hydrolysis of ester, thioester, amide, peptide and isopeptide bonds formed by the C-terminal Gly of ubiquitin (a 76-residue protein attached to proteins as an intracellular targeting signal).</text>
        <dbReference type="EC" id="3.4.19.12"/>
    </reaction>
</comment>
<dbReference type="OrthoDB" id="292964at2759"/>
<accession>A0A6P8YNU5</accession>
<dbReference type="RefSeq" id="XP_034238540.1">
    <property type="nucleotide sequence ID" value="XM_034382649.1"/>
</dbReference>
<evidence type="ECO:0000256" key="3">
    <source>
        <dbReference type="SAM" id="MobiDB-lite"/>
    </source>
</evidence>
<dbReference type="Proteomes" id="UP000515158">
    <property type="component" value="Unplaced"/>
</dbReference>
<dbReference type="Gene3D" id="3.90.70.10">
    <property type="entry name" value="Cysteine proteinases"/>
    <property type="match status" value="1"/>
</dbReference>